<dbReference type="Proteomes" id="UP000193900">
    <property type="component" value="Unassembled WGS sequence"/>
</dbReference>
<evidence type="ECO:0000313" key="3">
    <source>
        <dbReference type="Proteomes" id="UP000193900"/>
    </source>
</evidence>
<proteinExistence type="predicted"/>
<dbReference type="Pfam" id="PF00903">
    <property type="entry name" value="Glyoxalase"/>
    <property type="match status" value="1"/>
</dbReference>
<evidence type="ECO:0000259" key="1">
    <source>
        <dbReference type="PROSITE" id="PS51819"/>
    </source>
</evidence>
<accession>A0A1Y5TQN3</accession>
<dbReference type="PROSITE" id="PS51819">
    <property type="entry name" value="VOC"/>
    <property type="match status" value="1"/>
</dbReference>
<gene>
    <name evidence="2" type="ORF">ROA7023_03111</name>
</gene>
<dbReference type="RefSeq" id="WP_085879915.1">
    <property type="nucleotide sequence ID" value="NZ_FWFZ01000018.1"/>
</dbReference>
<protein>
    <submittedName>
        <fullName evidence="2">Glyoxalase-like domain protein</fullName>
    </submittedName>
</protein>
<evidence type="ECO:0000313" key="2">
    <source>
        <dbReference type="EMBL" id="SLN65941.1"/>
    </source>
</evidence>
<organism evidence="2 3">
    <name type="scientific">Roseisalinus antarcticus</name>
    <dbReference type="NCBI Taxonomy" id="254357"/>
    <lineage>
        <taxon>Bacteria</taxon>
        <taxon>Pseudomonadati</taxon>
        <taxon>Pseudomonadota</taxon>
        <taxon>Alphaproteobacteria</taxon>
        <taxon>Rhodobacterales</taxon>
        <taxon>Roseobacteraceae</taxon>
        <taxon>Roseisalinus</taxon>
    </lineage>
</organism>
<dbReference type="InterPro" id="IPR029068">
    <property type="entry name" value="Glyas_Bleomycin-R_OHBP_Dase"/>
</dbReference>
<keyword evidence="3" id="KW-1185">Reference proteome</keyword>
<feature type="domain" description="VOC" evidence="1">
    <location>
        <begin position="5"/>
        <end position="120"/>
    </location>
</feature>
<dbReference type="InterPro" id="IPR004360">
    <property type="entry name" value="Glyas_Fos-R_dOase_dom"/>
</dbReference>
<sequence>MEIRSLDHVNLYTPDPDGLAAWYVEVLGLAIGWRPPFGIGGHWIYAGDRPIIHLVEVAEAPRNIEPGIEHFALSATGLPELQSRLDARGIAYSIDPVVGLDVVQVNLRDPQGNHIHVDFDLAEVGRARG</sequence>
<reference evidence="2 3" key="1">
    <citation type="submission" date="2017-03" db="EMBL/GenBank/DDBJ databases">
        <authorList>
            <person name="Afonso C.L."/>
            <person name="Miller P.J."/>
            <person name="Scott M.A."/>
            <person name="Spackman E."/>
            <person name="Goraichik I."/>
            <person name="Dimitrov K.M."/>
            <person name="Suarez D.L."/>
            <person name="Swayne D.E."/>
        </authorList>
    </citation>
    <scope>NUCLEOTIDE SEQUENCE [LARGE SCALE GENOMIC DNA]</scope>
    <source>
        <strain evidence="2 3">CECT 7023</strain>
    </source>
</reference>
<dbReference type="InterPro" id="IPR037523">
    <property type="entry name" value="VOC_core"/>
</dbReference>
<dbReference type="EMBL" id="FWFZ01000018">
    <property type="protein sequence ID" value="SLN65941.1"/>
    <property type="molecule type" value="Genomic_DNA"/>
</dbReference>
<name>A0A1Y5TQN3_9RHOB</name>
<dbReference type="OrthoDB" id="5243302at2"/>
<dbReference type="Gene3D" id="3.10.180.10">
    <property type="entry name" value="2,3-Dihydroxybiphenyl 1,2-Dioxygenase, domain 1"/>
    <property type="match status" value="1"/>
</dbReference>
<dbReference type="AlphaFoldDB" id="A0A1Y5TQN3"/>
<dbReference type="SUPFAM" id="SSF54593">
    <property type="entry name" value="Glyoxalase/Bleomycin resistance protein/Dihydroxybiphenyl dioxygenase"/>
    <property type="match status" value="1"/>
</dbReference>